<keyword evidence="6" id="KW-0732">Signal</keyword>
<organism evidence="8 9">
    <name type="scientific">Shewanella colwelliana</name>
    <name type="common">Alteromonas colwelliana</name>
    <dbReference type="NCBI Taxonomy" id="23"/>
    <lineage>
        <taxon>Bacteria</taxon>
        <taxon>Pseudomonadati</taxon>
        <taxon>Pseudomonadota</taxon>
        <taxon>Gammaproteobacteria</taxon>
        <taxon>Alteromonadales</taxon>
        <taxon>Shewanellaceae</taxon>
        <taxon>Shewanella</taxon>
    </lineage>
</organism>
<feature type="binding site" description="axial binding residue" evidence="5">
    <location>
        <position position="177"/>
    </location>
    <ligand>
        <name>heme c</name>
        <dbReference type="ChEBI" id="CHEBI:61717"/>
        <label>2</label>
    </ligand>
    <ligandPart>
        <name>Fe</name>
        <dbReference type="ChEBI" id="CHEBI:18248"/>
    </ligandPart>
</feature>
<feature type="signal peptide" evidence="6">
    <location>
        <begin position="1"/>
        <end position="19"/>
    </location>
</feature>
<evidence type="ECO:0000256" key="6">
    <source>
        <dbReference type="SAM" id="SignalP"/>
    </source>
</evidence>
<dbReference type="EMBL" id="MCBT01000025">
    <property type="protein sequence ID" value="OEG74095.1"/>
    <property type="molecule type" value="Genomic_DNA"/>
</dbReference>
<feature type="binding site" description="axial binding residue" evidence="5">
    <location>
        <position position="74"/>
    </location>
    <ligand>
        <name>heme c</name>
        <dbReference type="ChEBI" id="CHEBI:61717"/>
        <label>1</label>
    </ligand>
    <ligandPart>
        <name>Fe</name>
        <dbReference type="ChEBI" id="CHEBI:18248"/>
    </ligandPart>
</feature>
<dbReference type="GO" id="GO:0005506">
    <property type="term" value="F:iron ion binding"/>
    <property type="evidence" value="ECO:0007669"/>
    <property type="project" value="InterPro"/>
</dbReference>
<dbReference type="PANTHER" id="PTHR33751">
    <property type="entry name" value="CBB3-TYPE CYTOCHROME C OXIDASE SUBUNIT FIXP"/>
    <property type="match status" value="1"/>
</dbReference>
<dbReference type="GO" id="GO:0042597">
    <property type="term" value="C:periplasmic space"/>
    <property type="evidence" value="ECO:0007669"/>
    <property type="project" value="InterPro"/>
</dbReference>
<dbReference type="RefSeq" id="WP_069671046.1">
    <property type="nucleotide sequence ID" value="NZ_MCBT01000025.1"/>
</dbReference>
<dbReference type="PROSITE" id="PS51007">
    <property type="entry name" value="CYTC"/>
    <property type="match status" value="1"/>
</dbReference>
<dbReference type="Pfam" id="PF00034">
    <property type="entry name" value="Cytochrom_C"/>
    <property type="match status" value="1"/>
</dbReference>
<evidence type="ECO:0000259" key="7">
    <source>
        <dbReference type="PROSITE" id="PS51007"/>
    </source>
</evidence>
<dbReference type="PANTHER" id="PTHR33751:SF11">
    <property type="entry name" value="BLL4483 PROTEIN"/>
    <property type="match status" value="1"/>
</dbReference>
<proteinExistence type="predicted"/>
<evidence type="ECO:0000313" key="9">
    <source>
        <dbReference type="Proteomes" id="UP000095230"/>
    </source>
</evidence>
<comment type="caution">
    <text evidence="8">The sequence shown here is derived from an EMBL/GenBank/DDBJ whole genome shotgun (WGS) entry which is preliminary data.</text>
</comment>
<gene>
    <name evidence="8" type="ORF">BEL05_20315</name>
</gene>
<feature type="chain" id="PRO_5009179145" evidence="6">
    <location>
        <begin position="20"/>
        <end position="200"/>
    </location>
</feature>
<dbReference type="InterPro" id="IPR036909">
    <property type="entry name" value="Cyt_c-like_dom_sf"/>
</dbReference>
<keyword evidence="1 4" id="KW-0349">Heme</keyword>
<name>A0A1E5IU82_SHECO</name>
<dbReference type="GO" id="GO:0009055">
    <property type="term" value="F:electron transfer activity"/>
    <property type="evidence" value="ECO:0007669"/>
    <property type="project" value="InterPro"/>
</dbReference>
<dbReference type="GO" id="GO:0020037">
    <property type="term" value="F:heme binding"/>
    <property type="evidence" value="ECO:0007669"/>
    <property type="project" value="InterPro"/>
</dbReference>
<feature type="domain" description="Cytochrome c" evidence="7">
    <location>
        <begin position="1"/>
        <end position="200"/>
    </location>
</feature>
<keyword evidence="3 5" id="KW-0408">Iron</keyword>
<dbReference type="PIRSF" id="PIRSF000005">
    <property type="entry name" value="Cytochrome_c4"/>
    <property type="match status" value="1"/>
</dbReference>
<reference evidence="8 9" key="1">
    <citation type="submission" date="2016-07" db="EMBL/GenBank/DDBJ databases">
        <title>Whole-genome of two Shewanella species isolated from a digestive organ of sea cucumber Apostichopus japonicus Selenka 1867.</title>
        <authorList>
            <person name="Hong H.-H."/>
            <person name="Choi H."/>
            <person name="Cheon S."/>
            <person name="Oh J.-S."/>
            <person name="Lee H.-G."/>
            <person name="Park C."/>
        </authorList>
    </citation>
    <scope>NUCLEOTIDE SEQUENCE [LARGE SCALE GENOMIC DNA]</scope>
    <source>
        <strain evidence="8 9">CSB03KR</strain>
    </source>
</reference>
<dbReference type="InterPro" id="IPR024167">
    <property type="entry name" value="Cytochrome_c4-like"/>
</dbReference>
<evidence type="ECO:0000313" key="8">
    <source>
        <dbReference type="EMBL" id="OEG74095.1"/>
    </source>
</evidence>
<feature type="binding site" description="covalent" evidence="4">
    <location>
        <position position="31"/>
    </location>
    <ligand>
        <name>heme c</name>
        <dbReference type="ChEBI" id="CHEBI:61717"/>
        <label>1</label>
    </ligand>
</feature>
<evidence type="ECO:0000256" key="1">
    <source>
        <dbReference type="ARBA" id="ARBA00022617"/>
    </source>
</evidence>
<protein>
    <submittedName>
        <fullName evidence="8">Cystathionine beta-synthase</fullName>
    </submittedName>
</protein>
<evidence type="ECO:0000256" key="4">
    <source>
        <dbReference type="PIRSR" id="PIRSR000005-1"/>
    </source>
</evidence>
<feature type="binding site" description="axial binding residue" evidence="5">
    <location>
        <position position="35"/>
    </location>
    <ligand>
        <name>heme c</name>
        <dbReference type="ChEBI" id="CHEBI:61717"/>
        <label>1</label>
    </ligand>
    <ligandPart>
        <name>Fe</name>
        <dbReference type="ChEBI" id="CHEBI:18248"/>
    </ligandPart>
</feature>
<accession>A0A1E5IU82</accession>
<dbReference type="InterPro" id="IPR050597">
    <property type="entry name" value="Cytochrome_c_Oxidase_Subunit"/>
</dbReference>
<feature type="binding site" description="covalent" evidence="4">
    <location>
        <position position="34"/>
    </location>
    <ligand>
        <name>heme c</name>
        <dbReference type="ChEBI" id="CHEBI:61717"/>
        <label>1</label>
    </ligand>
</feature>
<evidence type="ECO:0000256" key="2">
    <source>
        <dbReference type="ARBA" id="ARBA00022723"/>
    </source>
</evidence>
<feature type="binding site" description="axial binding residue" evidence="5">
    <location>
        <position position="136"/>
    </location>
    <ligand>
        <name>heme c</name>
        <dbReference type="ChEBI" id="CHEBI:61717"/>
        <label>2</label>
    </ligand>
    <ligandPart>
        <name>Fe</name>
        <dbReference type="ChEBI" id="CHEBI:18248"/>
    </ligandPart>
</feature>
<sequence length="200" mass="21147">MRVFACLISLCLLAQPAFSEPLPMPASAQLCVGCHGPTGGGIEPVGPRIAGLSAEYIAQQIALFQQGKRQNPIMAPMAMTLQGDKITQVSEYFASQALPEIKLHIRGDTVSFNEPASTLVYQGDWGRLIPACVTCHGPSTLGGGLFPRLAGQQASYIKTQLLAWQTGTRKGDVDGMMASIANKLTAAEIDALASYLAAIK</sequence>
<dbReference type="STRING" id="23.BEL05_20315"/>
<comment type="PTM">
    <text evidence="4">Binds 2 heme c groups covalently per subunit.</text>
</comment>
<dbReference type="Gene3D" id="1.10.760.10">
    <property type="entry name" value="Cytochrome c-like domain"/>
    <property type="match status" value="2"/>
</dbReference>
<keyword evidence="2 5" id="KW-0479">Metal-binding</keyword>
<dbReference type="OrthoDB" id="9773456at2"/>
<feature type="binding site" description="covalent" evidence="4">
    <location>
        <position position="132"/>
    </location>
    <ligand>
        <name>heme c</name>
        <dbReference type="ChEBI" id="CHEBI:61717"/>
        <label>2</label>
    </ligand>
</feature>
<dbReference type="SUPFAM" id="SSF46626">
    <property type="entry name" value="Cytochrome c"/>
    <property type="match status" value="2"/>
</dbReference>
<dbReference type="InterPro" id="IPR009056">
    <property type="entry name" value="Cyt_c-like_dom"/>
</dbReference>
<dbReference type="AlphaFoldDB" id="A0A1E5IU82"/>
<dbReference type="Proteomes" id="UP000095230">
    <property type="component" value="Unassembled WGS sequence"/>
</dbReference>
<evidence type="ECO:0000256" key="5">
    <source>
        <dbReference type="PIRSR" id="PIRSR000005-2"/>
    </source>
</evidence>
<feature type="binding site" description="covalent" evidence="4">
    <location>
        <position position="135"/>
    </location>
    <ligand>
        <name>heme c</name>
        <dbReference type="ChEBI" id="CHEBI:61717"/>
        <label>2</label>
    </ligand>
</feature>
<evidence type="ECO:0000256" key="3">
    <source>
        <dbReference type="ARBA" id="ARBA00023004"/>
    </source>
</evidence>